<feature type="compositionally biased region" description="Basic residues" evidence="1">
    <location>
        <begin position="82"/>
        <end position="98"/>
    </location>
</feature>
<evidence type="ECO:0000256" key="1">
    <source>
        <dbReference type="SAM" id="MobiDB-lite"/>
    </source>
</evidence>
<proteinExistence type="predicted"/>
<dbReference type="Proteomes" id="UP000717996">
    <property type="component" value="Unassembled WGS sequence"/>
</dbReference>
<organism evidence="2 3">
    <name type="scientific">Rhizopus oryzae</name>
    <name type="common">Mucormycosis agent</name>
    <name type="synonym">Rhizopus arrhizus var. delemar</name>
    <dbReference type="NCBI Taxonomy" id="64495"/>
    <lineage>
        <taxon>Eukaryota</taxon>
        <taxon>Fungi</taxon>
        <taxon>Fungi incertae sedis</taxon>
        <taxon>Mucoromycota</taxon>
        <taxon>Mucoromycotina</taxon>
        <taxon>Mucoromycetes</taxon>
        <taxon>Mucorales</taxon>
        <taxon>Mucorineae</taxon>
        <taxon>Rhizopodaceae</taxon>
        <taxon>Rhizopus</taxon>
    </lineage>
</organism>
<protein>
    <submittedName>
        <fullName evidence="2">Uncharacterized protein</fullName>
    </submittedName>
</protein>
<dbReference type="EMBL" id="JAANIT010004240">
    <property type="protein sequence ID" value="KAG1532865.1"/>
    <property type="molecule type" value="Genomic_DNA"/>
</dbReference>
<evidence type="ECO:0000313" key="2">
    <source>
        <dbReference type="EMBL" id="KAG1532865.1"/>
    </source>
</evidence>
<feature type="compositionally biased region" description="Basic and acidic residues" evidence="1">
    <location>
        <begin position="29"/>
        <end position="44"/>
    </location>
</feature>
<evidence type="ECO:0000313" key="3">
    <source>
        <dbReference type="Proteomes" id="UP000717996"/>
    </source>
</evidence>
<dbReference type="OrthoDB" id="5575144at2759"/>
<sequence>MMLAVPIPTFNNQAYDDLNLLHSFKPEKTTARYDSSSDSKQPIEHHKKTGPKKANVREQVNEANNKKQVSKRSQVKNACGRKERKKGFKRGPYKKRAKQNQGLENTIVDLELYSNTMTKEVSSLASSLITPNMNSQSLALCMQPPDITNDDMTHLWGSEPNNTGRPFHMKDTCELKGDVSITVPETNKQTTAIVSPSAYFQDTKHPLDNASAISSSCSPKTVNYADNTRQNATPHVSPNGFLPLYDNALFAPPKMENNVFISATHSSHHQNDLGGIYDAFHYNDIGLDMTTGSDVYSNNNYTNQWIKGMLDNQGFLTSI</sequence>
<feature type="region of interest" description="Disordered" evidence="1">
    <location>
        <begin position="29"/>
        <end position="99"/>
    </location>
</feature>
<reference evidence="2" key="1">
    <citation type="journal article" date="2020" name="Microb. Genom.">
        <title>Genetic diversity of clinical and environmental Mucorales isolates obtained from an investigation of mucormycosis cases among solid organ transplant recipients.</title>
        <authorList>
            <person name="Nguyen M.H."/>
            <person name="Kaul D."/>
            <person name="Muto C."/>
            <person name="Cheng S.J."/>
            <person name="Richter R.A."/>
            <person name="Bruno V.M."/>
            <person name="Liu G."/>
            <person name="Beyhan S."/>
            <person name="Sundermann A.J."/>
            <person name="Mounaud S."/>
            <person name="Pasculle A.W."/>
            <person name="Nierman W.C."/>
            <person name="Driscoll E."/>
            <person name="Cumbie R."/>
            <person name="Clancy C.J."/>
            <person name="Dupont C.L."/>
        </authorList>
    </citation>
    <scope>NUCLEOTIDE SEQUENCE</scope>
    <source>
        <strain evidence="2">GL16</strain>
    </source>
</reference>
<name>A0A9P7C2G0_RHIOR</name>
<gene>
    <name evidence="2" type="ORF">G6F51_012900</name>
</gene>
<comment type="caution">
    <text evidence="2">The sequence shown here is derived from an EMBL/GenBank/DDBJ whole genome shotgun (WGS) entry which is preliminary data.</text>
</comment>
<accession>A0A9P7C2G0</accession>
<dbReference type="AlphaFoldDB" id="A0A9P7C2G0"/>